<evidence type="ECO:0000313" key="2">
    <source>
        <dbReference type="Proteomes" id="UP001569963"/>
    </source>
</evidence>
<comment type="caution">
    <text evidence="1">The sequence shown here is derived from an EMBL/GenBank/DDBJ whole genome shotgun (WGS) entry which is preliminary data.</text>
</comment>
<evidence type="ECO:0008006" key="3">
    <source>
        <dbReference type="Google" id="ProtNLM"/>
    </source>
</evidence>
<reference evidence="1 2" key="1">
    <citation type="submission" date="2023-11" db="EMBL/GenBank/DDBJ databases">
        <title>Actinomadura monticuli sp. nov., isolated from volcanic ash.</title>
        <authorList>
            <person name="Lee S.D."/>
            <person name="Yang H."/>
            <person name="Kim I.S."/>
        </authorList>
    </citation>
    <scope>NUCLEOTIDE SEQUENCE [LARGE SCALE GENOMIC DNA]</scope>
    <source>
        <strain evidence="1 2">DLS-62</strain>
    </source>
</reference>
<dbReference type="EMBL" id="JAXCEI010000011">
    <property type="protein sequence ID" value="MFA1542194.1"/>
    <property type="molecule type" value="Genomic_DNA"/>
</dbReference>
<proteinExistence type="predicted"/>
<dbReference type="Proteomes" id="UP001569963">
    <property type="component" value="Unassembled WGS sequence"/>
</dbReference>
<gene>
    <name evidence="1" type="ORF">SM611_24935</name>
</gene>
<organism evidence="1 2">
    <name type="scientific">Actinomadura monticuli</name>
    <dbReference type="NCBI Taxonomy" id="3097367"/>
    <lineage>
        <taxon>Bacteria</taxon>
        <taxon>Bacillati</taxon>
        <taxon>Actinomycetota</taxon>
        <taxon>Actinomycetes</taxon>
        <taxon>Streptosporangiales</taxon>
        <taxon>Thermomonosporaceae</taxon>
        <taxon>Actinomadura</taxon>
    </lineage>
</organism>
<keyword evidence="2" id="KW-1185">Reference proteome</keyword>
<accession>A0ABV4QI15</accession>
<name>A0ABV4QI15_9ACTN</name>
<sequence length="174" mass="18622">MERLLDEAAGCPFTRTAGSAFGAKVRPRRVTSPFDMASASGSEVAVTLGESDTAFSVLRTFTPVPLRLSATTYVLYSKGSFIGVHTDRAGCELNLLVVLSGAPTEFEYAPALAREPAPTIFELARQGGGFIAETERVALARRGDAVAFVGSVLPHQRRPVTEPLLMLSLCYREA</sequence>
<dbReference type="RefSeq" id="WP_371952342.1">
    <property type="nucleotide sequence ID" value="NZ_JAXCEI010000011.1"/>
</dbReference>
<evidence type="ECO:0000313" key="1">
    <source>
        <dbReference type="EMBL" id="MFA1542194.1"/>
    </source>
</evidence>
<protein>
    <recommendedName>
        <fullName evidence="3">Fe2OG dioxygenase domain-containing protein</fullName>
    </recommendedName>
</protein>